<gene>
    <name evidence="1" type="ORF">HD556DRAFT_1227263</name>
</gene>
<dbReference type="AlphaFoldDB" id="A0A9P7DV15"/>
<comment type="caution">
    <text evidence="1">The sequence shown here is derived from an EMBL/GenBank/DDBJ whole genome shotgun (WGS) entry which is preliminary data.</text>
</comment>
<feature type="non-terminal residue" evidence="1">
    <location>
        <position position="1"/>
    </location>
</feature>
<name>A0A9P7DV15_9AGAM</name>
<dbReference type="RefSeq" id="XP_041166229.1">
    <property type="nucleotide sequence ID" value="XM_041297152.1"/>
</dbReference>
<organism evidence="1 2">
    <name type="scientific">Suillus plorans</name>
    <dbReference type="NCBI Taxonomy" id="116603"/>
    <lineage>
        <taxon>Eukaryota</taxon>
        <taxon>Fungi</taxon>
        <taxon>Dikarya</taxon>
        <taxon>Basidiomycota</taxon>
        <taxon>Agaricomycotina</taxon>
        <taxon>Agaricomycetes</taxon>
        <taxon>Agaricomycetidae</taxon>
        <taxon>Boletales</taxon>
        <taxon>Suillineae</taxon>
        <taxon>Suillaceae</taxon>
        <taxon>Suillus</taxon>
    </lineage>
</organism>
<proteinExistence type="predicted"/>
<sequence length="57" mass="6398">VDLTSARSLQSIYVMLSQAPKLRNIAILRWFSSKTLNSGLQGDTQEELKRLGCLFPC</sequence>
<reference evidence="1" key="1">
    <citation type="journal article" date="2020" name="New Phytol.">
        <title>Comparative genomics reveals dynamic genome evolution in host specialist ectomycorrhizal fungi.</title>
        <authorList>
            <person name="Lofgren L.A."/>
            <person name="Nguyen N.H."/>
            <person name="Vilgalys R."/>
            <person name="Ruytinx J."/>
            <person name="Liao H.L."/>
            <person name="Branco S."/>
            <person name="Kuo A."/>
            <person name="LaButti K."/>
            <person name="Lipzen A."/>
            <person name="Andreopoulos W."/>
            <person name="Pangilinan J."/>
            <person name="Riley R."/>
            <person name="Hundley H."/>
            <person name="Na H."/>
            <person name="Barry K."/>
            <person name="Grigoriev I.V."/>
            <person name="Stajich J.E."/>
            <person name="Kennedy P.G."/>
        </authorList>
    </citation>
    <scope>NUCLEOTIDE SEQUENCE</scope>
    <source>
        <strain evidence="1">S12</strain>
    </source>
</reference>
<dbReference type="OrthoDB" id="432234at2759"/>
<dbReference type="EMBL" id="JABBWE010000004">
    <property type="protein sequence ID" value="KAG1803883.1"/>
    <property type="molecule type" value="Genomic_DNA"/>
</dbReference>
<dbReference type="Proteomes" id="UP000719766">
    <property type="component" value="Unassembled WGS sequence"/>
</dbReference>
<accession>A0A9P7DV15</accession>
<protein>
    <submittedName>
        <fullName evidence="1">Uncharacterized protein</fullName>
    </submittedName>
</protein>
<keyword evidence="2" id="KW-1185">Reference proteome</keyword>
<evidence type="ECO:0000313" key="1">
    <source>
        <dbReference type="EMBL" id="KAG1803883.1"/>
    </source>
</evidence>
<evidence type="ECO:0000313" key="2">
    <source>
        <dbReference type="Proteomes" id="UP000719766"/>
    </source>
</evidence>
<dbReference type="GeneID" id="64590916"/>